<accession>A0ABT0HBH9</accession>
<evidence type="ECO:0000313" key="1">
    <source>
        <dbReference type="EMBL" id="MCK8481730.1"/>
    </source>
</evidence>
<evidence type="ECO:0000313" key="2">
    <source>
        <dbReference type="Proteomes" id="UP001203687"/>
    </source>
</evidence>
<gene>
    <name evidence="1" type="ORF">MUY34_13945</name>
</gene>
<organism evidence="1 2">
    <name type="scientific">Psychroserpens algicola</name>
    <dbReference type="NCBI Taxonomy" id="1719034"/>
    <lineage>
        <taxon>Bacteria</taxon>
        <taxon>Pseudomonadati</taxon>
        <taxon>Bacteroidota</taxon>
        <taxon>Flavobacteriia</taxon>
        <taxon>Flavobacteriales</taxon>
        <taxon>Flavobacteriaceae</taxon>
        <taxon>Psychroserpens</taxon>
    </lineage>
</organism>
<dbReference type="RefSeq" id="WP_248413576.1">
    <property type="nucleotide sequence ID" value="NZ_JALPQF010000014.1"/>
</dbReference>
<comment type="caution">
    <text evidence="1">The sequence shown here is derived from an EMBL/GenBank/DDBJ whole genome shotgun (WGS) entry which is preliminary data.</text>
</comment>
<proteinExistence type="predicted"/>
<reference evidence="1" key="1">
    <citation type="submission" date="2022-04" db="EMBL/GenBank/DDBJ databases">
        <authorList>
            <person name="Ren T."/>
        </authorList>
    </citation>
    <scope>NUCLEOTIDE SEQUENCE</scope>
    <source>
        <strain evidence="1">F63249</strain>
    </source>
</reference>
<dbReference type="EMBL" id="JALPQF010000014">
    <property type="protein sequence ID" value="MCK8481730.1"/>
    <property type="molecule type" value="Genomic_DNA"/>
</dbReference>
<protein>
    <submittedName>
        <fullName evidence="1">Uncharacterized protein</fullName>
    </submittedName>
</protein>
<dbReference type="Proteomes" id="UP001203687">
    <property type="component" value="Unassembled WGS sequence"/>
</dbReference>
<sequence length="363" mass="42601">MKVTSIILNILLLSPSFKEYRIFNNLKDSLEIKSKKLLYYEQTTDTIKPNNKKFDLLIRGKQNYDIILTTIKKEDYEDAKQNQTSQLLDKTIIPSQVNLTESCYTVTTPIKTVKACLEDDEELHSLSYVGYIKEINSCIVYENWFESSTSNLLINLKDGTTSYITGDELIFSPNLKFIYSYANDGVDFVGISLHEMTDKKAKPILITDYDIEEKYKYEFSNFGKAYWVSNSSFYCSNGKEYYKFKIQDKRITYNNEFEKNIVKAENKKFIIKVDRLKDGTIRYMSWNKPKTVNDRPSLVLYDGEIENQNKYGSGFDYRFLNGEYLYIIENNDETTSDRHLMLRLYKNNQELLYTSLTDSSEKK</sequence>
<keyword evidence="2" id="KW-1185">Reference proteome</keyword>
<name>A0ABT0HBH9_9FLAO</name>